<gene>
    <name evidence="1" type="ORF">GOQ30_13830</name>
</gene>
<accession>A0A6I4IU54</accession>
<dbReference type="Pfam" id="PF14117">
    <property type="entry name" value="DUF4287"/>
    <property type="match status" value="1"/>
</dbReference>
<dbReference type="Proteomes" id="UP000431264">
    <property type="component" value="Unassembled WGS sequence"/>
</dbReference>
<evidence type="ECO:0000313" key="2">
    <source>
        <dbReference type="Proteomes" id="UP000431264"/>
    </source>
</evidence>
<dbReference type="EMBL" id="WQLW01000011">
    <property type="protein sequence ID" value="MVO10248.1"/>
    <property type="molecule type" value="Genomic_DNA"/>
</dbReference>
<comment type="caution">
    <text evidence="1">The sequence shown here is derived from an EMBL/GenBank/DDBJ whole genome shotgun (WGS) entry which is preliminary data.</text>
</comment>
<organism evidence="1 2">
    <name type="scientific">Flavobacterium profundi</name>
    <dbReference type="NCBI Taxonomy" id="1774945"/>
    <lineage>
        <taxon>Bacteria</taxon>
        <taxon>Pseudomonadati</taxon>
        <taxon>Bacteroidota</taxon>
        <taxon>Flavobacteriia</taxon>
        <taxon>Flavobacteriales</taxon>
        <taxon>Flavobacteriaceae</taxon>
        <taxon>Flavobacterium</taxon>
    </lineage>
</organism>
<dbReference type="OrthoDB" id="1371534at2"/>
<protein>
    <submittedName>
        <fullName evidence="1">DUF4287 domain-containing protein</fullName>
    </submittedName>
</protein>
<sequence>MKKEYWDVTDEQVVEKTGKKIAAWITILDQFKAAEKKSNEVVAYLQEEYQVPRYWARTLTTLYTKRKDS</sequence>
<name>A0A6I4IU54_9FLAO</name>
<dbReference type="InterPro" id="IPR025629">
    <property type="entry name" value="DUF4287"/>
</dbReference>
<keyword evidence="2" id="KW-1185">Reference proteome</keyword>
<dbReference type="AlphaFoldDB" id="A0A6I4IU54"/>
<reference evidence="2" key="1">
    <citation type="submission" date="2019-05" db="EMBL/GenBank/DDBJ databases">
        <title>Flavobacterium profundi sp. nov., isolated from a deep-sea seamount.</title>
        <authorList>
            <person name="Zhang D.-C."/>
        </authorList>
    </citation>
    <scope>NUCLEOTIDE SEQUENCE [LARGE SCALE GENOMIC DNA]</scope>
    <source>
        <strain evidence="2">TP390</strain>
    </source>
</reference>
<evidence type="ECO:0000313" key="1">
    <source>
        <dbReference type="EMBL" id="MVO10248.1"/>
    </source>
</evidence>
<proteinExistence type="predicted"/>
<dbReference type="RefSeq" id="WP_140998677.1">
    <property type="nucleotide sequence ID" value="NZ_VDCZ01000011.1"/>
</dbReference>